<reference evidence="1 2" key="1">
    <citation type="submission" date="2018-03" db="EMBL/GenBank/DDBJ databases">
        <title>Draft genome of Nitrosomonas supralitoralis APG5.</title>
        <authorList>
            <person name="Urakawa H."/>
            <person name="Lopez J.V."/>
        </authorList>
    </citation>
    <scope>NUCLEOTIDE SEQUENCE [LARGE SCALE GENOMIC DNA]</scope>
    <source>
        <strain evidence="1 2">APG5</strain>
    </source>
</reference>
<protein>
    <submittedName>
        <fullName evidence="1">Uncharacterized protein</fullName>
    </submittedName>
</protein>
<dbReference type="RefSeq" id="WP_106705866.1">
    <property type="nucleotide sequence ID" value="NZ_PXXU01000006.1"/>
</dbReference>
<dbReference type="OrthoDB" id="9803231at2"/>
<name>A0A2P7NY65_9PROT</name>
<organism evidence="1 2">
    <name type="scientific">Nitrosomonas supralitoralis</name>
    <dbReference type="NCBI Taxonomy" id="2116706"/>
    <lineage>
        <taxon>Bacteria</taxon>
        <taxon>Pseudomonadati</taxon>
        <taxon>Pseudomonadota</taxon>
        <taxon>Betaproteobacteria</taxon>
        <taxon>Nitrosomonadales</taxon>
        <taxon>Nitrosomonadaceae</taxon>
        <taxon>Nitrosomonas</taxon>
    </lineage>
</organism>
<comment type="caution">
    <text evidence="1">The sequence shown here is derived from an EMBL/GenBank/DDBJ whole genome shotgun (WGS) entry which is preliminary data.</text>
</comment>
<proteinExistence type="predicted"/>
<accession>A0A2P7NY65</accession>
<dbReference type="AlphaFoldDB" id="A0A2P7NY65"/>
<evidence type="ECO:0000313" key="2">
    <source>
        <dbReference type="Proteomes" id="UP000241912"/>
    </source>
</evidence>
<keyword evidence="2" id="KW-1185">Reference proteome</keyword>
<dbReference type="EMBL" id="PXXU01000006">
    <property type="protein sequence ID" value="PSJ18406.1"/>
    <property type="molecule type" value="Genomic_DNA"/>
</dbReference>
<gene>
    <name evidence="1" type="ORF">C7H79_03275</name>
</gene>
<dbReference type="Proteomes" id="UP000241912">
    <property type="component" value="Unassembled WGS sequence"/>
</dbReference>
<evidence type="ECO:0000313" key="1">
    <source>
        <dbReference type="EMBL" id="PSJ18406.1"/>
    </source>
</evidence>
<sequence>MRPSISTFTLTNGKMASCSGICAVRSHGASVIYASGFDRRGAILNRVSFDERPQMTEQSVRMAIGRGDTVIGKNHQGAL</sequence>